<reference evidence="2" key="1">
    <citation type="submission" date="2023-03" db="EMBL/GenBank/DDBJ databases">
        <authorList>
            <person name="Steffen K."/>
            <person name="Cardenas P."/>
        </authorList>
    </citation>
    <scope>NUCLEOTIDE SEQUENCE</scope>
</reference>
<dbReference type="CDD" id="cd02440">
    <property type="entry name" value="AdoMet_MTases"/>
    <property type="match status" value="1"/>
</dbReference>
<dbReference type="InterPro" id="IPR052356">
    <property type="entry name" value="Thiol_S-MT"/>
</dbReference>
<dbReference type="GO" id="GO:0008757">
    <property type="term" value="F:S-adenosylmethionine-dependent methyltransferase activity"/>
    <property type="evidence" value="ECO:0007669"/>
    <property type="project" value="InterPro"/>
</dbReference>
<dbReference type="PANTHER" id="PTHR45036:SF1">
    <property type="entry name" value="METHYLTRANSFERASE LIKE 7A"/>
    <property type="match status" value="1"/>
</dbReference>
<dbReference type="InterPro" id="IPR013216">
    <property type="entry name" value="Methyltransf_11"/>
</dbReference>
<gene>
    <name evidence="2" type="ORF">GBAR_LOCUS17745</name>
</gene>
<sequence>MAISKWLFATWYDLLNSGVEGRVVPYRKLTAGNAWGDVLEIGGGTGANLPYYPESANITFIEPDTHMVRKLRRNIVRHKRSAAIVQQGGESLPFADASFDTVVTTLVLCMVSDADAVVREARRVLRPGGAFLFYEHVISPRPRGRWWQHRLNPAWKCLTTGCNLNRDLTASIRNAGFTSVELEAFDLSVRLPVTIPNIVGIARG</sequence>
<keyword evidence="2" id="KW-0808">Transferase</keyword>
<dbReference type="GO" id="GO:0032259">
    <property type="term" value="P:methylation"/>
    <property type="evidence" value="ECO:0007669"/>
    <property type="project" value="UniProtKB-KW"/>
</dbReference>
<evidence type="ECO:0000313" key="3">
    <source>
        <dbReference type="Proteomes" id="UP001174909"/>
    </source>
</evidence>
<evidence type="ECO:0000259" key="1">
    <source>
        <dbReference type="Pfam" id="PF08241"/>
    </source>
</evidence>
<feature type="domain" description="Methyltransferase type 11" evidence="1">
    <location>
        <begin position="39"/>
        <end position="133"/>
    </location>
</feature>
<name>A0AA35WYE5_GEOBA</name>
<dbReference type="AlphaFoldDB" id="A0AA35WYE5"/>
<accession>A0AA35WYE5</accession>
<evidence type="ECO:0000313" key="2">
    <source>
        <dbReference type="EMBL" id="CAI8031255.1"/>
    </source>
</evidence>
<organism evidence="2 3">
    <name type="scientific">Geodia barretti</name>
    <name type="common">Barrett's horny sponge</name>
    <dbReference type="NCBI Taxonomy" id="519541"/>
    <lineage>
        <taxon>Eukaryota</taxon>
        <taxon>Metazoa</taxon>
        <taxon>Porifera</taxon>
        <taxon>Demospongiae</taxon>
        <taxon>Heteroscleromorpha</taxon>
        <taxon>Tetractinellida</taxon>
        <taxon>Astrophorina</taxon>
        <taxon>Geodiidae</taxon>
        <taxon>Geodia</taxon>
    </lineage>
</organism>
<dbReference type="Pfam" id="PF08241">
    <property type="entry name" value="Methyltransf_11"/>
    <property type="match status" value="1"/>
</dbReference>
<comment type="caution">
    <text evidence="2">The sequence shown here is derived from an EMBL/GenBank/DDBJ whole genome shotgun (WGS) entry which is preliminary data.</text>
</comment>
<dbReference type="InterPro" id="IPR029063">
    <property type="entry name" value="SAM-dependent_MTases_sf"/>
</dbReference>
<dbReference type="SUPFAM" id="SSF53335">
    <property type="entry name" value="S-adenosyl-L-methionine-dependent methyltransferases"/>
    <property type="match status" value="1"/>
</dbReference>
<dbReference type="EMBL" id="CASHTH010002526">
    <property type="protein sequence ID" value="CAI8031255.1"/>
    <property type="molecule type" value="Genomic_DNA"/>
</dbReference>
<dbReference type="PANTHER" id="PTHR45036">
    <property type="entry name" value="METHYLTRANSFERASE LIKE 7B"/>
    <property type="match status" value="1"/>
</dbReference>
<protein>
    <submittedName>
        <fullName evidence="2">Methyltransferase-like protein 7A</fullName>
    </submittedName>
</protein>
<dbReference type="Gene3D" id="3.40.50.150">
    <property type="entry name" value="Vaccinia Virus protein VP39"/>
    <property type="match status" value="1"/>
</dbReference>
<dbReference type="Proteomes" id="UP001174909">
    <property type="component" value="Unassembled WGS sequence"/>
</dbReference>
<keyword evidence="2" id="KW-0489">Methyltransferase</keyword>
<keyword evidence="3" id="KW-1185">Reference proteome</keyword>
<proteinExistence type="predicted"/>